<dbReference type="AlphaFoldDB" id="C6C4F0"/>
<dbReference type="KEGG" id="dda:Dd703_1727"/>
<evidence type="ECO:0000313" key="2">
    <source>
        <dbReference type="Proteomes" id="UP000002734"/>
    </source>
</evidence>
<protein>
    <submittedName>
        <fullName evidence="1">Uncharacterized protein</fullName>
    </submittedName>
</protein>
<organism evidence="1 2">
    <name type="scientific">Musicola paradisiaca (strain Ech703)</name>
    <name type="common">Dickeya paradisiaca</name>
    <name type="synonym">Dickeya dadantii</name>
    <dbReference type="NCBI Taxonomy" id="579405"/>
    <lineage>
        <taxon>Bacteria</taxon>
        <taxon>Pseudomonadati</taxon>
        <taxon>Pseudomonadota</taxon>
        <taxon>Gammaproteobacteria</taxon>
        <taxon>Enterobacterales</taxon>
        <taxon>Pectobacteriaceae</taxon>
        <taxon>Musicola</taxon>
    </lineage>
</organism>
<dbReference type="HOGENOM" id="CLU_3250609_0_0_6"/>
<dbReference type="EMBL" id="CP001654">
    <property type="protein sequence ID" value="ACS85524.1"/>
    <property type="molecule type" value="Genomic_DNA"/>
</dbReference>
<gene>
    <name evidence="1" type="ordered locus">Dd703_1727</name>
</gene>
<dbReference type="Proteomes" id="UP000002734">
    <property type="component" value="Chromosome"/>
</dbReference>
<name>C6C4F0_MUSP7</name>
<accession>C6C4F0</accession>
<reference evidence="1" key="1">
    <citation type="submission" date="2009-06" db="EMBL/GenBank/DDBJ databases">
        <title>Complete sequence of Dickeya dadantii Ech703.</title>
        <authorList>
            <consortium name="US DOE Joint Genome Institute"/>
            <person name="Lucas S."/>
            <person name="Copeland A."/>
            <person name="Lapidus A."/>
            <person name="Glavina del Rio T."/>
            <person name="Dalin E."/>
            <person name="Tice H."/>
            <person name="Bruce D."/>
            <person name="Goodwin L."/>
            <person name="Pitluck S."/>
            <person name="Chertkov O."/>
            <person name="Brettin T."/>
            <person name="Detter J.C."/>
            <person name="Han C."/>
            <person name="Larimer F."/>
            <person name="Land M."/>
            <person name="Hauser L."/>
            <person name="Kyrpides N."/>
            <person name="Mikhailova N."/>
            <person name="Balakrishnan V."/>
            <person name="Glasner J."/>
            <person name="Perna N.T."/>
        </authorList>
    </citation>
    <scope>NUCLEOTIDE SEQUENCE [LARGE SCALE GENOMIC DNA]</scope>
    <source>
        <strain evidence="1">Ech703</strain>
    </source>
</reference>
<evidence type="ECO:0000313" key="1">
    <source>
        <dbReference type="EMBL" id="ACS85524.1"/>
    </source>
</evidence>
<proteinExistence type="predicted"/>
<sequence length="42" mass="4650">MPIPSFHTAGAPAPVLLAARLYCVDDGFRARWSNDDFLIVVF</sequence>
<keyword evidence="2" id="KW-1185">Reference proteome</keyword>
<dbReference type="STRING" id="579405.Dd703_1727"/>